<dbReference type="SUPFAM" id="SSF49562">
    <property type="entry name" value="C2 domain (Calcium/lipid-binding domain, CaLB)"/>
    <property type="match status" value="1"/>
</dbReference>
<feature type="compositionally biased region" description="Low complexity" evidence="4">
    <location>
        <begin position="644"/>
        <end position="658"/>
    </location>
</feature>
<feature type="region of interest" description="Disordered" evidence="4">
    <location>
        <begin position="165"/>
        <end position="193"/>
    </location>
</feature>
<evidence type="ECO:0000313" key="6">
    <source>
        <dbReference type="EMBL" id="KAF6018632.1"/>
    </source>
</evidence>
<evidence type="ECO:0000256" key="2">
    <source>
        <dbReference type="ARBA" id="ARBA00034103"/>
    </source>
</evidence>
<feature type="region of interest" description="Disordered" evidence="4">
    <location>
        <begin position="841"/>
        <end position="870"/>
    </location>
</feature>
<feature type="compositionally biased region" description="Polar residues" evidence="4">
    <location>
        <begin position="1871"/>
        <end position="1888"/>
    </location>
</feature>
<feature type="region of interest" description="Disordered" evidence="4">
    <location>
        <begin position="213"/>
        <end position="243"/>
    </location>
</feature>
<dbReference type="SMART" id="SM00239">
    <property type="entry name" value="C2"/>
    <property type="match status" value="1"/>
</dbReference>
<feature type="compositionally biased region" description="Pro residues" evidence="4">
    <location>
        <begin position="110"/>
        <end position="124"/>
    </location>
</feature>
<dbReference type="OrthoDB" id="270970at2759"/>
<accession>A0A7J7IXH5</accession>
<proteinExistence type="predicted"/>
<evidence type="ECO:0000256" key="1">
    <source>
        <dbReference type="ARBA" id="ARBA00023018"/>
    </source>
</evidence>
<feature type="region of interest" description="Disordered" evidence="4">
    <location>
        <begin position="591"/>
        <end position="680"/>
    </location>
</feature>
<sequence length="1907" mass="213806">MMDIDIPEIDFDYDYALDILMKGQLKQHAKDAILSISRANTTAELNKDMSALTISSASMDDSTMHEVMSHLNEDEKRKILNVIKRAQALEKEAAVCSSKGVTNSAHRDCPPNPMVITPPTPDVPETPRAQRPSFLQIPDSEYFSVSTHADSHKAIASSSNSHMCKQIDGSSNGSGCQSIQQGKYKRSKENRDNSIDTLESSCDLHQSVSIRGASHQSLGRTHGMPYSSSSPSVTKEFQHSESLISSNHPISHLDNISSANQDSHHNRTSLIDHLAHPGNDVTPDYYLSEEELDFVAHSHHTPHMQPPQHTKHPEFRSYPGHEWSPPAGDLSPIEDISSTMEQEEEAAWLAHQKNDEVRRQSLEKDYQVNRSGTLEKSRIYNDSQTNKLHKIRQNPSLEAVQERSSSEESSLYQSQQEASIVELPEQISEDLCDRDKDSQTSTIESGYESQSKETQLPTPQPLPRTTSTTVKLTQAAGEAVIEPGLVMTHSKGDENHEMSIDFKNGVPYVAEGTTFNIHGGRDMFAKVSVSSTKPPIAKKPSLDKIVRQRSFQKQKSLEHDKFADDTKLVSDTQKEVPVAMKRTKGLLVTSPESPIQQEVASSTLESNWKKTDEEPFSTPTHISVQTGAVVKDRHTQVSSPPGNSLAMSSRKSARAAASTKPIPAPRRKADNSLRANSSANNYLESDDEIVEIRFDDESSMPSIRQHIHSTNTTETRPRVSTDLNSDCSKKVAKLKASRRSASIDCDIKSASIRRSMDEFRKREEDGNAITRDLERQLAEIRRLEERQRSILQNTLKQVVHSVNENQSSSSRSSLSASHKDELPMDSKIDYSSLLSPSFNRKTPLSSPLLVPRSTASPQSPRKLSATRRQDMQTISENGCYNIADLASMSPASSHRTLSNMASTLVPPRADYGFSMNSQSLPPRVDKYGHMVSALGDSFLDKNSRLSASYTELLPQFSADDRSGYFSDRESDRRRGGEDVKVYTDEARRVFLQFEIEKRRKQVDENNSLRMELQRLIQSGSIPAAKYDRLREMYRDHINRSREYLGLSNSSLSSISTNRSMRLGYDGYTTDSDIMSSTEQLPGSISQSSTVERFMQADSTRYKNSSSKQRNQQDVGSCKSINYHSDDTASPTNLRSFPPAQHNDGSLSPMPLLNIRAPKTSSSMPNSTLELSRIGDISRAESDASFGDPEERIIDAKLEGGKTIIKSKEKESFSKNESDAMPSQFNFSTKRILITPDSNSRERGLGLLIRGGLSIPTEPGVLGAFVQEIKAGSVAAQLLGNLNQFQSSSGDTDTDCDEIIEWNGVYLRNKADVVVQDVISHWNGEIEVTVRLDKQPYKLPRHQTTRIGNDLHYQSSENMSGGFESPLSDKSWSKEFDESRRGSRRPSSIKSSHMQHEAEINDSIHQTPVDLNSSKPISELREKQMEPVFHEMREKTNNINREPLSPQDKYQKDQQNTQVSHVTPSKPNEVSFNLSENQEPSFHSYAKVPVPAHRALQPPSSSGLSNPRKDNPDTGEPGFVTRSSSDMSADTQADRSRAKMVPDQSARRMSHQEKLKHPPPPLSPRTGRHINMPRLKDCGELEAMLMYDYKRCMLVIRIERAVGLAIAGEKKLNPFIKVHFLKQNKVIQKRCTRYIEDTANPRWEQSFTFSVESDDLNMHKIKMAAWDYFQPRQNMFIGAATIDLSREQHVDGNLRMYKLDSDLGERREVSQDSTPFMPRMNRSESSKQQSSMSPALSQRSERSASQRRSSSGNRMHSSPHHSPRKSTTVSAQPHYQHGSPLHQNQHGSPLRQNQHGSPLRQNQNDYSHLNSPHHSHNSSNPREHSRENYFMASNSQHGEHNPRYVQHHDDGLVNDYTRNNATHLSSMEPGLTATNGLPRNGSEVNNNSIKAGHMKAGNGTVRHQELRY</sequence>
<feature type="compositionally biased region" description="Low complexity" evidence="4">
    <location>
        <begin position="807"/>
        <end position="816"/>
    </location>
</feature>
<dbReference type="PANTHER" id="PTHR12157">
    <property type="entry name" value="REGULATING SYNAPTIC MEMBRANE EXOCYTOSIS PROTEIN"/>
    <property type="match status" value="1"/>
</dbReference>
<feature type="compositionally biased region" description="Low complexity" evidence="4">
    <location>
        <begin position="1725"/>
        <end position="1737"/>
    </location>
</feature>
<feature type="compositionally biased region" description="Polar residues" evidence="4">
    <location>
        <begin position="1780"/>
        <end position="1805"/>
    </location>
</feature>
<feature type="region of interest" description="Disordered" evidence="4">
    <location>
        <begin position="1865"/>
        <end position="1907"/>
    </location>
</feature>
<dbReference type="Gene3D" id="2.30.42.10">
    <property type="match status" value="1"/>
</dbReference>
<feature type="region of interest" description="Disordered" evidence="4">
    <location>
        <begin position="801"/>
        <end position="820"/>
    </location>
</feature>
<dbReference type="GO" id="GO:0050806">
    <property type="term" value="P:positive regulation of synaptic transmission"/>
    <property type="evidence" value="ECO:0007669"/>
    <property type="project" value="TreeGrafter"/>
</dbReference>
<feature type="region of interest" description="Disordered" evidence="4">
    <location>
        <begin position="1704"/>
        <end position="1823"/>
    </location>
</feature>
<keyword evidence="3" id="KW-0175">Coiled coil</keyword>
<dbReference type="GO" id="GO:0031267">
    <property type="term" value="F:small GTPase binding"/>
    <property type="evidence" value="ECO:0007669"/>
    <property type="project" value="InterPro"/>
</dbReference>
<organism evidence="6 7">
    <name type="scientific">Bugula neritina</name>
    <name type="common">Brown bryozoan</name>
    <name type="synonym">Sertularia neritina</name>
    <dbReference type="NCBI Taxonomy" id="10212"/>
    <lineage>
        <taxon>Eukaryota</taxon>
        <taxon>Metazoa</taxon>
        <taxon>Spiralia</taxon>
        <taxon>Lophotrochozoa</taxon>
        <taxon>Bryozoa</taxon>
        <taxon>Gymnolaemata</taxon>
        <taxon>Cheilostomatida</taxon>
        <taxon>Flustrina</taxon>
        <taxon>Buguloidea</taxon>
        <taxon>Bugulidae</taxon>
        <taxon>Bugula</taxon>
    </lineage>
</organism>
<feature type="compositionally biased region" description="Polar residues" evidence="4">
    <location>
        <begin position="1402"/>
        <end position="1411"/>
    </location>
</feature>
<evidence type="ECO:0000256" key="4">
    <source>
        <dbReference type="SAM" id="MobiDB-lite"/>
    </source>
</evidence>
<feature type="region of interest" description="Disordered" evidence="4">
    <location>
        <begin position="1433"/>
        <end position="1472"/>
    </location>
</feature>
<feature type="compositionally biased region" description="Polar residues" evidence="4">
    <location>
        <begin position="1097"/>
        <end position="1134"/>
    </location>
</feature>
<feature type="region of interest" description="Disordered" evidence="4">
    <location>
        <begin position="1097"/>
        <end position="1166"/>
    </location>
</feature>
<dbReference type="GO" id="GO:0044325">
    <property type="term" value="F:transmembrane transporter binding"/>
    <property type="evidence" value="ECO:0007669"/>
    <property type="project" value="TreeGrafter"/>
</dbReference>
<gene>
    <name evidence="6" type="ORF">EB796_023067</name>
</gene>
<reference evidence="6" key="1">
    <citation type="submission" date="2020-06" db="EMBL/GenBank/DDBJ databases">
        <title>Draft genome of Bugula neritina, a colonial animal packing powerful symbionts and potential medicines.</title>
        <authorList>
            <person name="Rayko M."/>
        </authorList>
    </citation>
    <scope>NUCLEOTIDE SEQUENCE [LARGE SCALE GENOMIC DNA]</scope>
    <source>
        <strain evidence="6">Kwan_BN1</strain>
    </source>
</reference>
<dbReference type="GO" id="GO:0048788">
    <property type="term" value="C:cytoskeleton of presynaptic active zone"/>
    <property type="evidence" value="ECO:0007669"/>
    <property type="project" value="TreeGrafter"/>
</dbReference>
<feature type="compositionally biased region" description="Polar residues" evidence="4">
    <location>
        <begin position="226"/>
        <end position="243"/>
    </location>
</feature>
<feature type="compositionally biased region" description="Low complexity" evidence="4">
    <location>
        <begin position="407"/>
        <end position="419"/>
    </location>
</feature>
<keyword evidence="1" id="KW-0770">Synapse</keyword>
<dbReference type="InterPro" id="IPR036034">
    <property type="entry name" value="PDZ_sf"/>
</dbReference>
<protein>
    <submittedName>
        <fullName evidence="6">PCLO</fullName>
    </submittedName>
</protein>
<dbReference type="GO" id="GO:2000300">
    <property type="term" value="P:regulation of synaptic vesicle exocytosis"/>
    <property type="evidence" value="ECO:0007669"/>
    <property type="project" value="TreeGrafter"/>
</dbReference>
<keyword evidence="7" id="KW-1185">Reference proteome</keyword>
<feature type="domain" description="C2" evidence="5">
    <location>
        <begin position="1576"/>
        <end position="1696"/>
    </location>
</feature>
<feature type="region of interest" description="Disordered" evidence="4">
    <location>
        <begin position="1344"/>
        <end position="1411"/>
    </location>
</feature>
<dbReference type="InterPro" id="IPR039032">
    <property type="entry name" value="Rim-like"/>
</dbReference>
<feature type="region of interest" description="Disordered" evidence="4">
    <location>
        <begin position="384"/>
        <end position="469"/>
    </location>
</feature>
<dbReference type="GO" id="GO:0042391">
    <property type="term" value="P:regulation of membrane potential"/>
    <property type="evidence" value="ECO:0007669"/>
    <property type="project" value="TreeGrafter"/>
</dbReference>
<dbReference type="GO" id="GO:0048791">
    <property type="term" value="P:calcium ion-regulated exocytosis of neurotransmitter"/>
    <property type="evidence" value="ECO:0007669"/>
    <property type="project" value="TreeGrafter"/>
</dbReference>
<feature type="region of interest" description="Disordered" evidence="4">
    <location>
        <begin position="1492"/>
        <end position="1570"/>
    </location>
</feature>
<evidence type="ECO:0000259" key="5">
    <source>
        <dbReference type="PROSITE" id="PS50004"/>
    </source>
</evidence>
<feature type="compositionally biased region" description="Polar residues" evidence="4">
    <location>
        <begin position="1520"/>
        <end position="1530"/>
    </location>
</feature>
<dbReference type="InterPro" id="IPR035892">
    <property type="entry name" value="C2_domain_sf"/>
</dbReference>
<feature type="compositionally biased region" description="Basic and acidic residues" evidence="4">
    <location>
        <begin position="1370"/>
        <end position="1380"/>
    </location>
</feature>
<dbReference type="SUPFAM" id="SSF50156">
    <property type="entry name" value="PDZ domain-like"/>
    <property type="match status" value="1"/>
</dbReference>
<name>A0A7J7IXH5_BUGNE</name>
<dbReference type="Gene3D" id="2.60.40.150">
    <property type="entry name" value="C2 domain"/>
    <property type="match status" value="1"/>
</dbReference>
<dbReference type="PANTHER" id="PTHR12157:SF25">
    <property type="entry name" value="REGULATING SYNAPTIC MEMBRANE EXOCYTOSIS PROTEIN 3"/>
    <property type="match status" value="1"/>
</dbReference>
<dbReference type="EMBL" id="VXIV02003289">
    <property type="protein sequence ID" value="KAF6018632.1"/>
    <property type="molecule type" value="Genomic_DNA"/>
</dbReference>
<dbReference type="InterPro" id="IPR000008">
    <property type="entry name" value="C2_dom"/>
</dbReference>
<evidence type="ECO:0000313" key="7">
    <source>
        <dbReference type="Proteomes" id="UP000593567"/>
    </source>
</evidence>
<feature type="region of interest" description="Disordered" evidence="4">
    <location>
        <begin position="299"/>
        <end position="333"/>
    </location>
</feature>
<comment type="subcellular location">
    <subcellularLocation>
        <location evidence="2">Synapse</location>
    </subcellularLocation>
</comment>
<dbReference type="Proteomes" id="UP000593567">
    <property type="component" value="Unassembled WGS sequence"/>
</dbReference>
<dbReference type="PROSITE" id="PS50004">
    <property type="entry name" value="C2"/>
    <property type="match status" value="1"/>
</dbReference>
<feature type="compositionally biased region" description="Polar residues" evidence="4">
    <location>
        <begin position="617"/>
        <end position="626"/>
    </location>
</feature>
<dbReference type="Pfam" id="PF00168">
    <property type="entry name" value="C2"/>
    <property type="match status" value="1"/>
</dbReference>
<feature type="compositionally biased region" description="Polar residues" evidence="4">
    <location>
        <begin position="439"/>
        <end position="453"/>
    </location>
</feature>
<feature type="compositionally biased region" description="Polar residues" evidence="4">
    <location>
        <begin position="1452"/>
        <end position="1472"/>
    </location>
</feature>
<dbReference type="GO" id="GO:0048167">
    <property type="term" value="P:regulation of synaptic plasticity"/>
    <property type="evidence" value="ECO:0007669"/>
    <property type="project" value="TreeGrafter"/>
</dbReference>
<dbReference type="GO" id="GO:0042734">
    <property type="term" value="C:presynaptic membrane"/>
    <property type="evidence" value="ECO:0007669"/>
    <property type="project" value="TreeGrafter"/>
</dbReference>
<comment type="caution">
    <text evidence="6">The sequence shown here is derived from an EMBL/GenBank/DDBJ whole genome shotgun (WGS) entry which is preliminary data.</text>
</comment>
<evidence type="ECO:0000256" key="3">
    <source>
        <dbReference type="SAM" id="Coils"/>
    </source>
</evidence>
<feature type="coiled-coil region" evidence="3">
    <location>
        <begin position="766"/>
        <end position="793"/>
    </location>
</feature>
<feature type="compositionally biased region" description="Polar residues" evidence="4">
    <location>
        <begin position="591"/>
        <end position="606"/>
    </location>
</feature>
<feature type="region of interest" description="Disordered" evidence="4">
    <location>
        <begin position="101"/>
        <end position="128"/>
    </location>
</feature>
<feature type="compositionally biased region" description="Polar residues" evidence="4">
    <location>
        <begin position="165"/>
        <end position="181"/>
    </location>
</feature>